<evidence type="ECO:0000256" key="2">
    <source>
        <dbReference type="ARBA" id="ARBA00022670"/>
    </source>
</evidence>
<evidence type="ECO:0000256" key="5">
    <source>
        <dbReference type="ARBA" id="ARBA00023180"/>
    </source>
</evidence>
<protein>
    <recommendedName>
        <fullName evidence="8">Serine carboxypeptidase S28</fullName>
    </recommendedName>
</protein>
<evidence type="ECO:0000313" key="6">
    <source>
        <dbReference type="EMBL" id="KAK6725454.1"/>
    </source>
</evidence>
<proteinExistence type="inferred from homology"/>
<dbReference type="Proteomes" id="UP001303046">
    <property type="component" value="Unassembled WGS sequence"/>
</dbReference>
<dbReference type="InterPro" id="IPR008758">
    <property type="entry name" value="Peptidase_S28"/>
</dbReference>
<accession>A0ABR1BFY7</accession>
<dbReference type="InterPro" id="IPR042269">
    <property type="entry name" value="Ser_carbopepase_S28_SKS"/>
</dbReference>
<comment type="similarity">
    <text evidence="1">Belongs to the peptidase S28 family.</text>
</comment>
<dbReference type="EMBL" id="JAVFWL010000001">
    <property type="protein sequence ID" value="KAK6725454.1"/>
    <property type="molecule type" value="Genomic_DNA"/>
</dbReference>
<dbReference type="Gene3D" id="1.20.120.980">
    <property type="entry name" value="Serine carboxypeptidase S28, SKS domain"/>
    <property type="match status" value="2"/>
</dbReference>
<sequence length="1137" mass="127896">MMPLSISTTFTEHLHYFEFMTRIRLLGLHLIQIWTVIAWQPQFFLGRPMFGMRNGHEHLQRLLLQRQNGKAKAKEEFSSVRGIGPSQAYFNQKLDHFNNNSDVTWSQRYFYNFQFQASGSNVAFLMIGGEGPESIGWVSNENYPFVKWSKQFGAAVFLLEHRFYGESHPTPNQSVENLVYLSSRQAIEDVANFIRSMNVKYEFKNPLWITFGGSYSGALSLWARQAHPELIVGAVGSSAPLNVELDFWGYLQVVEDALRSYSCSCAENIRQGFETMENLMQTQYGRQKLSDVFVLDPPFSDLPLTYNDKQNFFLTIFDSFQGAVQYSGDNMGPYAQGYGIPDVCKIMDNKNNDPLKNIQLVNEYMTGMYEPFQRTPNSYNDMIEYLRREEFGDSLDFDSSARSWAWQTCTEFGYFQTTDGGPKGIFGSSTPLTLYLNMCSDVFGTPFSSDSISSAVHSTQLHYGGSSRYKGTNVVIPNGSIDPWHALGKYTSTDGSVVWYLINGTAHCADMYPASVSDKPGLTKMRSIIERNLGLWLSKSPNPYKNVVTAEAWTKPQEQTPLKGIEREVAPKHPIELSKMKFPKWIRNKKMHLGRPPHGFLPPPEKVVADPPLGYETGYFLQTVDHFDNQNPNTFLQRYYKNTQWARPDGPNFLMIGGEGPLTSRWVLNGNITYLSWAQKFGATVYALEHRYYGNSIVGGTAQNPNPDLTYLSSVQMLHDVANFIRTINYNTNNTAPWITFGGSYAGCLSLWMRELFPNLILGAVGSSAPLQAKLDFYEYLEVVETAIKSYSPSCAANIAEGFAEMHNLSLHRAGREQLSDLFTLTPAWTNATNITELDLQFFFSNVYSQFQGAVQYSGDNTGGYASGHGIPDMCRYMNNNGNSAIQNIAEFNEYMTIFYSGENVFEGTENSYSDYITELKDAQRYGPFSGAALLWTWQTCTEFGYFQSSDSGYGIFGSPTPVNLFTRVCADTFGEQYTAVMVQKNIDRINELYGGKDYYKGTNVVIPNGSIDPWHALGKYSSDDPSVIWYLINGTAHCADMYPSRPQDLPDLIEARKITEDNIANWLKQASTRTWTISTSTVVTASSTLTSFAESTTLPMTPADSTSPTTISKHSPTLIGLTFAAQFSTVFMLGFL</sequence>
<keyword evidence="2" id="KW-0645">Protease</keyword>
<dbReference type="Gene3D" id="3.40.50.1820">
    <property type="entry name" value="alpha/beta hydrolase"/>
    <property type="match status" value="2"/>
</dbReference>
<keyword evidence="3" id="KW-0732">Signal</keyword>
<dbReference type="PANTHER" id="PTHR11010:SF105">
    <property type="entry name" value="PEPTIDASE S28-RELATED"/>
    <property type="match status" value="1"/>
</dbReference>
<evidence type="ECO:0000256" key="4">
    <source>
        <dbReference type="ARBA" id="ARBA00022801"/>
    </source>
</evidence>
<comment type="caution">
    <text evidence="6">The sequence shown here is derived from an EMBL/GenBank/DDBJ whole genome shotgun (WGS) entry which is preliminary data.</text>
</comment>
<gene>
    <name evidence="6" type="primary">Necator_chrI.g151</name>
    <name evidence="6" type="ORF">RB195_004030</name>
</gene>
<evidence type="ECO:0008006" key="8">
    <source>
        <dbReference type="Google" id="ProtNLM"/>
    </source>
</evidence>
<keyword evidence="7" id="KW-1185">Reference proteome</keyword>
<dbReference type="Pfam" id="PF05577">
    <property type="entry name" value="Peptidase_S28"/>
    <property type="match status" value="2"/>
</dbReference>
<reference evidence="6 7" key="1">
    <citation type="submission" date="2023-08" db="EMBL/GenBank/DDBJ databases">
        <title>A Necator americanus chromosomal reference genome.</title>
        <authorList>
            <person name="Ilik V."/>
            <person name="Petrzelkova K.J."/>
            <person name="Pardy F."/>
            <person name="Fuh T."/>
            <person name="Niatou-Singa F.S."/>
            <person name="Gouil Q."/>
            <person name="Baker L."/>
            <person name="Ritchie M.E."/>
            <person name="Jex A.R."/>
            <person name="Gazzola D."/>
            <person name="Li H."/>
            <person name="Toshio Fujiwara R."/>
            <person name="Zhan B."/>
            <person name="Aroian R.V."/>
            <person name="Pafco B."/>
            <person name="Schwarz E.M."/>
        </authorList>
    </citation>
    <scope>NUCLEOTIDE SEQUENCE [LARGE SCALE GENOMIC DNA]</scope>
    <source>
        <strain evidence="6 7">Aroian</strain>
        <tissue evidence="6">Whole animal</tissue>
    </source>
</reference>
<keyword evidence="4" id="KW-0378">Hydrolase</keyword>
<keyword evidence="5" id="KW-0325">Glycoprotein</keyword>
<dbReference type="SUPFAM" id="SSF53474">
    <property type="entry name" value="alpha/beta-Hydrolases"/>
    <property type="match status" value="2"/>
</dbReference>
<evidence type="ECO:0000256" key="1">
    <source>
        <dbReference type="ARBA" id="ARBA00011079"/>
    </source>
</evidence>
<dbReference type="InterPro" id="IPR029058">
    <property type="entry name" value="AB_hydrolase_fold"/>
</dbReference>
<evidence type="ECO:0000313" key="7">
    <source>
        <dbReference type="Proteomes" id="UP001303046"/>
    </source>
</evidence>
<organism evidence="6 7">
    <name type="scientific">Necator americanus</name>
    <name type="common">Human hookworm</name>
    <dbReference type="NCBI Taxonomy" id="51031"/>
    <lineage>
        <taxon>Eukaryota</taxon>
        <taxon>Metazoa</taxon>
        <taxon>Ecdysozoa</taxon>
        <taxon>Nematoda</taxon>
        <taxon>Chromadorea</taxon>
        <taxon>Rhabditida</taxon>
        <taxon>Rhabditina</taxon>
        <taxon>Rhabditomorpha</taxon>
        <taxon>Strongyloidea</taxon>
        <taxon>Ancylostomatidae</taxon>
        <taxon>Bunostominae</taxon>
        <taxon>Necator</taxon>
    </lineage>
</organism>
<name>A0ABR1BFY7_NECAM</name>
<dbReference type="PANTHER" id="PTHR11010">
    <property type="entry name" value="PROTEASE S28 PRO-X CARBOXYPEPTIDASE-RELATED"/>
    <property type="match status" value="1"/>
</dbReference>
<evidence type="ECO:0000256" key="3">
    <source>
        <dbReference type="ARBA" id="ARBA00022729"/>
    </source>
</evidence>